<sequence>MNYIRVTRPSRRVLLTASASALCAVVLWSLREESRLQPNCSRVNPFVTERRCGSPVLED</sequence>
<keyword evidence="2" id="KW-1185">Reference proteome</keyword>
<evidence type="ECO:0000313" key="1">
    <source>
        <dbReference type="EMBL" id="KAI0066965.1"/>
    </source>
</evidence>
<reference evidence="1" key="1">
    <citation type="submission" date="2021-03" db="EMBL/GenBank/DDBJ databases">
        <authorList>
            <consortium name="DOE Joint Genome Institute"/>
            <person name="Ahrendt S."/>
            <person name="Looney B.P."/>
            <person name="Miyauchi S."/>
            <person name="Morin E."/>
            <person name="Drula E."/>
            <person name="Courty P.E."/>
            <person name="Chicoki N."/>
            <person name="Fauchery L."/>
            <person name="Kohler A."/>
            <person name="Kuo A."/>
            <person name="Labutti K."/>
            <person name="Pangilinan J."/>
            <person name="Lipzen A."/>
            <person name="Riley R."/>
            <person name="Andreopoulos W."/>
            <person name="He G."/>
            <person name="Johnson J."/>
            <person name="Barry K.W."/>
            <person name="Grigoriev I.V."/>
            <person name="Nagy L."/>
            <person name="Hibbett D."/>
            <person name="Henrissat B."/>
            <person name="Matheny P.B."/>
            <person name="Labbe J."/>
            <person name="Martin F."/>
        </authorList>
    </citation>
    <scope>NUCLEOTIDE SEQUENCE</scope>
    <source>
        <strain evidence="1">HHB10654</strain>
    </source>
</reference>
<comment type="caution">
    <text evidence="1">The sequence shown here is derived from an EMBL/GenBank/DDBJ whole genome shotgun (WGS) entry which is preliminary data.</text>
</comment>
<protein>
    <submittedName>
        <fullName evidence="1">Uncharacterized protein</fullName>
    </submittedName>
</protein>
<evidence type="ECO:0000313" key="2">
    <source>
        <dbReference type="Proteomes" id="UP000814140"/>
    </source>
</evidence>
<organism evidence="1 2">
    <name type="scientific">Artomyces pyxidatus</name>
    <dbReference type="NCBI Taxonomy" id="48021"/>
    <lineage>
        <taxon>Eukaryota</taxon>
        <taxon>Fungi</taxon>
        <taxon>Dikarya</taxon>
        <taxon>Basidiomycota</taxon>
        <taxon>Agaricomycotina</taxon>
        <taxon>Agaricomycetes</taxon>
        <taxon>Russulales</taxon>
        <taxon>Auriscalpiaceae</taxon>
        <taxon>Artomyces</taxon>
    </lineage>
</organism>
<gene>
    <name evidence="1" type="ORF">BV25DRAFT_1820113</name>
</gene>
<dbReference type="Proteomes" id="UP000814140">
    <property type="component" value="Unassembled WGS sequence"/>
</dbReference>
<accession>A0ACB8TEZ0</accession>
<name>A0ACB8TEZ0_9AGAM</name>
<reference evidence="1" key="2">
    <citation type="journal article" date="2022" name="New Phytol.">
        <title>Evolutionary transition to the ectomycorrhizal habit in the genomes of a hyperdiverse lineage of mushroom-forming fungi.</title>
        <authorList>
            <person name="Looney B."/>
            <person name="Miyauchi S."/>
            <person name="Morin E."/>
            <person name="Drula E."/>
            <person name="Courty P.E."/>
            <person name="Kohler A."/>
            <person name="Kuo A."/>
            <person name="LaButti K."/>
            <person name="Pangilinan J."/>
            <person name="Lipzen A."/>
            <person name="Riley R."/>
            <person name="Andreopoulos W."/>
            <person name="He G."/>
            <person name="Johnson J."/>
            <person name="Nolan M."/>
            <person name="Tritt A."/>
            <person name="Barry K.W."/>
            <person name="Grigoriev I.V."/>
            <person name="Nagy L.G."/>
            <person name="Hibbett D."/>
            <person name="Henrissat B."/>
            <person name="Matheny P.B."/>
            <person name="Labbe J."/>
            <person name="Martin F.M."/>
        </authorList>
    </citation>
    <scope>NUCLEOTIDE SEQUENCE</scope>
    <source>
        <strain evidence="1">HHB10654</strain>
    </source>
</reference>
<proteinExistence type="predicted"/>
<dbReference type="EMBL" id="MU277191">
    <property type="protein sequence ID" value="KAI0066965.1"/>
    <property type="molecule type" value="Genomic_DNA"/>
</dbReference>